<sequence>MKKTSRLVPFIVIYLCQSTLAEDLIPTQDAVGKTPSAESSGCEPHQFQCDSGECIPIIWHCNSQRDCKDGSDERCPVSRCPAGQFTCAVSKKCLPKGWLCDGEPDCGVKTVIYAISCLLAHRSFE</sequence>
<dbReference type="InterPro" id="IPR023415">
    <property type="entry name" value="LDLR_class-A_CS"/>
</dbReference>
<dbReference type="SUPFAM" id="SSF57424">
    <property type="entry name" value="LDL receptor-like module"/>
    <property type="match status" value="2"/>
</dbReference>
<dbReference type="OMA" id="ECIPIIW"/>
<evidence type="ECO:0000256" key="11">
    <source>
        <dbReference type="SAM" id="SignalP"/>
    </source>
</evidence>
<accession>N6T5L8</accession>
<feature type="signal peptide" evidence="11">
    <location>
        <begin position="1"/>
        <end position="21"/>
    </location>
</feature>
<evidence type="ECO:0000256" key="5">
    <source>
        <dbReference type="ARBA" id="ARBA00022737"/>
    </source>
</evidence>
<dbReference type="GO" id="GO:0005886">
    <property type="term" value="C:plasma membrane"/>
    <property type="evidence" value="ECO:0007669"/>
    <property type="project" value="TreeGrafter"/>
</dbReference>
<feature type="disulfide bond" evidence="10">
    <location>
        <begin position="42"/>
        <end position="54"/>
    </location>
</feature>
<feature type="non-terminal residue" evidence="12">
    <location>
        <position position="1"/>
    </location>
</feature>
<evidence type="ECO:0000256" key="4">
    <source>
        <dbReference type="ARBA" id="ARBA00022729"/>
    </source>
</evidence>
<dbReference type="AlphaFoldDB" id="N6T5L8"/>
<evidence type="ECO:0000256" key="7">
    <source>
        <dbReference type="ARBA" id="ARBA00023136"/>
    </source>
</evidence>
<keyword evidence="8 10" id="KW-1015">Disulfide bond</keyword>
<proteinExistence type="predicted"/>
<dbReference type="EMBL" id="KB741198">
    <property type="protein sequence ID" value="ENN72968.1"/>
    <property type="molecule type" value="Genomic_DNA"/>
</dbReference>
<feature type="chain" id="PRO_5009707305" evidence="11">
    <location>
        <begin position="22"/>
        <end position="125"/>
    </location>
</feature>
<evidence type="ECO:0000256" key="9">
    <source>
        <dbReference type="ARBA" id="ARBA00023180"/>
    </source>
</evidence>
<comment type="subcellular location">
    <subcellularLocation>
        <location evidence="2">Endomembrane system</location>
    </subcellularLocation>
    <subcellularLocation>
        <location evidence="1">Membrane</location>
        <topology evidence="1">Single-pass membrane protein</topology>
    </subcellularLocation>
</comment>
<dbReference type="InterPro" id="IPR036055">
    <property type="entry name" value="LDL_receptor-like_sf"/>
</dbReference>
<evidence type="ECO:0000313" key="14">
    <source>
        <dbReference type="Proteomes" id="UP000030742"/>
    </source>
</evidence>
<dbReference type="InterPro" id="IPR002172">
    <property type="entry name" value="LDrepeatLR_classA_rpt"/>
</dbReference>
<dbReference type="PROSITE" id="PS01209">
    <property type="entry name" value="LDLRA_1"/>
    <property type="match status" value="1"/>
</dbReference>
<evidence type="ECO:0000313" key="13">
    <source>
        <dbReference type="EMBL" id="ERL92164.1"/>
    </source>
</evidence>
<name>N6T5L8_DENPD</name>
<dbReference type="GO" id="GO:0012505">
    <property type="term" value="C:endomembrane system"/>
    <property type="evidence" value="ECO:0007669"/>
    <property type="project" value="UniProtKB-SubCell"/>
</dbReference>
<dbReference type="STRING" id="77166.N6T5L8"/>
<evidence type="ECO:0000256" key="8">
    <source>
        <dbReference type="ARBA" id="ARBA00023157"/>
    </source>
</evidence>
<dbReference type="FunFam" id="4.10.400.10:FF:000034">
    <property type="entry name" value="Low-density lipoprotein receptor-related protein 2"/>
    <property type="match status" value="1"/>
</dbReference>
<evidence type="ECO:0000256" key="6">
    <source>
        <dbReference type="ARBA" id="ARBA00022989"/>
    </source>
</evidence>
<dbReference type="SMART" id="SM00192">
    <property type="entry name" value="LDLa"/>
    <property type="match status" value="2"/>
</dbReference>
<organism evidence="12">
    <name type="scientific">Dendroctonus ponderosae</name>
    <name type="common">Mountain pine beetle</name>
    <dbReference type="NCBI Taxonomy" id="77166"/>
    <lineage>
        <taxon>Eukaryota</taxon>
        <taxon>Metazoa</taxon>
        <taxon>Ecdysozoa</taxon>
        <taxon>Arthropoda</taxon>
        <taxon>Hexapoda</taxon>
        <taxon>Insecta</taxon>
        <taxon>Pterygota</taxon>
        <taxon>Neoptera</taxon>
        <taxon>Endopterygota</taxon>
        <taxon>Coleoptera</taxon>
        <taxon>Polyphaga</taxon>
        <taxon>Cucujiformia</taxon>
        <taxon>Curculionidae</taxon>
        <taxon>Scolytinae</taxon>
        <taxon>Dendroctonus</taxon>
    </lineage>
</organism>
<keyword evidence="3" id="KW-0812">Transmembrane</keyword>
<dbReference type="PANTHER" id="PTHR24270">
    <property type="entry name" value="LOW-DENSITY LIPOPROTEIN RECEPTOR-RELATED"/>
    <property type="match status" value="1"/>
</dbReference>
<evidence type="ECO:0000256" key="3">
    <source>
        <dbReference type="ARBA" id="ARBA00022692"/>
    </source>
</evidence>
<keyword evidence="7" id="KW-0472">Membrane</keyword>
<protein>
    <submittedName>
        <fullName evidence="12">Uncharacterized protein</fullName>
    </submittedName>
</protein>
<dbReference type="PRINTS" id="PR00261">
    <property type="entry name" value="LDLRECEPTOR"/>
</dbReference>
<reference evidence="12 14" key="1">
    <citation type="journal article" date="2013" name="Genome Biol.">
        <title>Draft genome of the mountain pine beetle, Dendroctonus ponderosae Hopkins, a major forest pest.</title>
        <authorList>
            <person name="Keeling C.I."/>
            <person name="Yuen M.M."/>
            <person name="Liao N.Y."/>
            <person name="Docking T.R."/>
            <person name="Chan S.K."/>
            <person name="Taylor G.A."/>
            <person name="Palmquist D.L."/>
            <person name="Jackman S.D."/>
            <person name="Nguyen A."/>
            <person name="Li M."/>
            <person name="Henderson H."/>
            <person name="Janes J.K."/>
            <person name="Zhao Y."/>
            <person name="Pandoh P."/>
            <person name="Moore R."/>
            <person name="Sperling F.A."/>
            <person name="Huber D.P."/>
            <person name="Birol I."/>
            <person name="Jones S.J."/>
            <person name="Bohlmann J."/>
        </authorList>
    </citation>
    <scope>NUCLEOTIDE SEQUENCE</scope>
</reference>
<dbReference type="GO" id="GO:0016192">
    <property type="term" value="P:vesicle-mediated transport"/>
    <property type="evidence" value="ECO:0007669"/>
    <property type="project" value="UniProtKB-ARBA"/>
</dbReference>
<dbReference type="Proteomes" id="UP000030742">
    <property type="component" value="Unassembled WGS sequence"/>
</dbReference>
<evidence type="ECO:0000313" key="12">
    <source>
        <dbReference type="EMBL" id="ENN72968.1"/>
    </source>
</evidence>
<dbReference type="Gene3D" id="4.10.400.10">
    <property type="entry name" value="Low-density Lipoprotein Receptor"/>
    <property type="match status" value="2"/>
</dbReference>
<dbReference type="InterPro" id="IPR050685">
    <property type="entry name" value="LDLR"/>
</dbReference>
<evidence type="ECO:0000256" key="10">
    <source>
        <dbReference type="PROSITE-ProRule" id="PRU00124"/>
    </source>
</evidence>
<dbReference type="HOGENOM" id="CLU_1994928_0_0_1"/>
<keyword evidence="9" id="KW-0325">Glycoprotein</keyword>
<dbReference type="Pfam" id="PF00057">
    <property type="entry name" value="Ldl_recept_a"/>
    <property type="match status" value="2"/>
</dbReference>
<comment type="caution">
    <text evidence="10">Lacks conserved residue(s) required for the propagation of feature annotation.</text>
</comment>
<evidence type="ECO:0000256" key="1">
    <source>
        <dbReference type="ARBA" id="ARBA00004167"/>
    </source>
</evidence>
<keyword evidence="6" id="KW-1133">Transmembrane helix</keyword>
<feature type="disulfide bond" evidence="10">
    <location>
        <begin position="49"/>
        <end position="67"/>
    </location>
</feature>
<evidence type="ECO:0000256" key="2">
    <source>
        <dbReference type="ARBA" id="ARBA00004308"/>
    </source>
</evidence>
<dbReference type="OrthoDB" id="9990982at2759"/>
<keyword evidence="5" id="KW-0677">Repeat</keyword>
<keyword evidence="4 11" id="KW-0732">Signal</keyword>
<dbReference type="CDD" id="cd00112">
    <property type="entry name" value="LDLa"/>
    <property type="match status" value="2"/>
</dbReference>
<dbReference type="EMBL" id="KB632313">
    <property type="protein sequence ID" value="ERL92164.1"/>
    <property type="molecule type" value="Genomic_DNA"/>
</dbReference>
<dbReference type="PROSITE" id="PS50068">
    <property type="entry name" value="LDLRA_2"/>
    <property type="match status" value="2"/>
</dbReference>
<gene>
    <name evidence="13" type="ORF">D910_09484</name>
    <name evidence="12" type="ORF">YQE_10399</name>
</gene>